<dbReference type="OrthoDB" id="9802309at2"/>
<dbReference type="AlphaFoldDB" id="A9BBX0"/>
<dbReference type="Pfam" id="PF01509">
    <property type="entry name" value="TruB_N"/>
    <property type="match status" value="1"/>
</dbReference>
<dbReference type="InterPro" id="IPR002501">
    <property type="entry name" value="PsdUridine_synth_N"/>
</dbReference>
<dbReference type="EC" id="5.4.99.25" evidence="5"/>
<dbReference type="HAMAP" id="MF_01080">
    <property type="entry name" value="TruB_bact"/>
    <property type="match status" value="1"/>
</dbReference>
<proteinExistence type="inferred from homology"/>
<dbReference type="GO" id="GO:0003723">
    <property type="term" value="F:RNA binding"/>
    <property type="evidence" value="ECO:0007669"/>
    <property type="project" value="InterPro"/>
</dbReference>
<dbReference type="GO" id="GO:1990481">
    <property type="term" value="P:mRNA pseudouridine synthesis"/>
    <property type="evidence" value="ECO:0007669"/>
    <property type="project" value="TreeGrafter"/>
</dbReference>
<evidence type="ECO:0000256" key="2">
    <source>
        <dbReference type="ARBA" id="ARBA00005642"/>
    </source>
</evidence>
<evidence type="ECO:0000256" key="1">
    <source>
        <dbReference type="ARBA" id="ARBA00000385"/>
    </source>
</evidence>
<dbReference type="PANTHER" id="PTHR13767">
    <property type="entry name" value="TRNA-PSEUDOURIDINE SYNTHASE"/>
    <property type="match status" value="1"/>
</dbReference>
<dbReference type="GO" id="GO:0031119">
    <property type="term" value="P:tRNA pseudouridine synthesis"/>
    <property type="evidence" value="ECO:0007669"/>
    <property type="project" value="UniProtKB-UniRule"/>
</dbReference>
<dbReference type="GO" id="GO:0016829">
    <property type="term" value="F:lyase activity"/>
    <property type="evidence" value="ECO:0007669"/>
    <property type="project" value="UniProtKB-KW"/>
</dbReference>
<dbReference type="HOGENOM" id="CLU_032087_0_0_3"/>
<sequence length="309" mass="35088">MDAKFGFLVIDKPAGVTSHDCVSRLRKILRIKRVGHGGTLDPLVTGVLPIAIGKATRLLPYLHTSKKYQGTIQLGERTNTDDLEGETIKSSPWPQLSEADLDKFLDLFRGRIFQEPPLFSSVHINGERAYKKARKGEIFDLPRKEITIYQLKVNSWNQSTGRLDLYIHCSSGTYIRSLARDLGENIGCGGMLFKLRRLEALGFNEDEVIPLPDLNYNKEKLLSKVVDPILSLNHLSKFRLKCEEDFYWRNGRKIITSNSRIEVSKIIEKGELNSYKNFLLVINNDYSIAGIAEWVDDSIIQPKVVLNPL</sequence>
<evidence type="ECO:0000259" key="6">
    <source>
        <dbReference type="Pfam" id="PF01509"/>
    </source>
</evidence>
<comment type="catalytic activity">
    <reaction evidence="1 5">
        <text>uridine(55) in tRNA = pseudouridine(55) in tRNA</text>
        <dbReference type="Rhea" id="RHEA:42532"/>
        <dbReference type="Rhea" id="RHEA-COMP:10101"/>
        <dbReference type="Rhea" id="RHEA-COMP:10102"/>
        <dbReference type="ChEBI" id="CHEBI:65314"/>
        <dbReference type="ChEBI" id="CHEBI:65315"/>
        <dbReference type="EC" id="5.4.99.25"/>
    </reaction>
</comment>
<protein>
    <recommendedName>
        <fullName evidence="5">tRNA pseudouridine synthase B</fullName>
        <ecNumber evidence="5">5.4.99.25</ecNumber>
    </recommendedName>
    <alternativeName>
        <fullName evidence="5">tRNA pseudouridine(55) synthase</fullName>
        <shortName evidence="5">Psi55 synthase</shortName>
    </alternativeName>
    <alternativeName>
        <fullName evidence="5">tRNA pseudouridylate synthase</fullName>
    </alternativeName>
    <alternativeName>
        <fullName evidence="5">tRNA-uridine isomerase</fullName>
    </alternativeName>
</protein>
<dbReference type="eggNOG" id="COG0130">
    <property type="taxonomic scope" value="Bacteria"/>
</dbReference>
<evidence type="ECO:0000256" key="5">
    <source>
        <dbReference type="HAMAP-Rule" id="MF_01080"/>
    </source>
</evidence>
<dbReference type="InterPro" id="IPR032819">
    <property type="entry name" value="TruB_C"/>
</dbReference>
<evidence type="ECO:0000256" key="4">
    <source>
        <dbReference type="ARBA" id="ARBA00023235"/>
    </source>
</evidence>
<dbReference type="GO" id="GO:0160148">
    <property type="term" value="F:tRNA pseudouridine(55) synthase activity"/>
    <property type="evidence" value="ECO:0007669"/>
    <property type="project" value="UniProtKB-EC"/>
</dbReference>
<keyword evidence="3 5" id="KW-0819">tRNA processing</keyword>
<keyword evidence="4 5" id="KW-0413">Isomerase</keyword>
<dbReference type="Gene3D" id="3.30.2350.10">
    <property type="entry name" value="Pseudouridine synthase"/>
    <property type="match status" value="1"/>
</dbReference>
<dbReference type="KEGG" id="pmj:P9211_14011"/>
<dbReference type="STRING" id="93059.P9211_14011"/>
<evidence type="ECO:0000313" key="9">
    <source>
        <dbReference type="Proteomes" id="UP000000788"/>
    </source>
</evidence>
<accession>A9BBX0</accession>
<gene>
    <name evidence="5 8" type="primary">truB</name>
    <name evidence="8" type="ordered locus">P9211_14011</name>
</gene>
<dbReference type="RefSeq" id="WP_012195953.1">
    <property type="nucleotide sequence ID" value="NC_009976.1"/>
</dbReference>
<reference evidence="8 9" key="1">
    <citation type="journal article" date="2007" name="PLoS Genet.">
        <title>Patterns and implications of gene gain and loss in the evolution of Prochlorococcus.</title>
        <authorList>
            <person name="Kettler G.C."/>
            <person name="Martiny A.C."/>
            <person name="Huang K."/>
            <person name="Zucker J."/>
            <person name="Coleman M.L."/>
            <person name="Rodrigue S."/>
            <person name="Chen F."/>
            <person name="Lapidus A."/>
            <person name="Ferriera S."/>
            <person name="Johnson J."/>
            <person name="Steglich C."/>
            <person name="Church G.M."/>
            <person name="Richardson P."/>
            <person name="Chisholm S.W."/>
        </authorList>
    </citation>
    <scope>NUCLEOTIDE SEQUENCE [LARGE SCALE GENOMIC DNA]</scope>
    <source>
        <strain evidence="9">MIT 9211</strain>
    </source>
</reference>
<organism evidence="8 9">
    <name type="scientific">Prochlorococcus marinus (strain MIT 9211)</name>
    <dbReference type="NCBI Taxonomy" id="93059"/>
    <lineage>
        <taxon>Bacteria</taxon>
        <taxon>Bacillati</taxon>
        <taxon>Cyanobacteriota</taxon>
        <taxon>Cyanophyceae</taxon>
        <taxon>Synechococcales</taxon>
        <taxon>Prochlorococcaceae</taxon>
        <taxon>Prochlorococcus</taxon>
    </lineage>
</organism>
<dbReference type="InterPro" id="IPR020103">
    <property type="entry name" value="PsdUridine_synth_cat_dom_sf"/>
</dbReference>
<evidence type="ECO:0000313" key="8">
    <source>
        <dbReference type="EMBL" id="ABX09332.1"/>
    </source>
</evidence>
<dbReference type="NCBIfam" id="TIGR00431">
    <property type="entry name" value="TruB"/>
    <property type="match status" value="1"/>
</dbReference>
<dbReference type="Proteomes" id="UP000000788">
    <property type="component" value="Chromosome"/>
</dbReference>
<comment type="similarity">
    <text evidence="2 5">Belongs to the pseudouridine synthase TruB family. Type 1 subfamily.</text>
</comment>
<name>A9BBX0_PROM4</name>
<feature type="active site" description="Nucleophile" evidence="5">
    <location>
        <position position="41"/>
    </location>
</feature>
<keyword evidence="8" id="KW-0456">Lyase</keyword>
<dbReference type="CDD" id="cd02573">
    <property type="entry name" value="PseudoU_synth_EcTruB"/>
    <property type="match status" value="1"/>
</dbReference>
<evidence type="ECO:0000259" key="7">
    <source>
        <dbReference type="Pfam" id="PF16198"/>
    </source>
</evidence>
<evidence type="ECO:0000256" key="3">
    <source>
        <dbReference type="ARBA" id="ARBA00022694"/>
    </source>
</evidence>
<keyword evidence="9" id="KW-1185">Reference proteome</keyword>
<comment type="function">
    <text evidence="5">Responsible for synthesis of pseudouridine from uracil-55 in the psi GC loop of transfer RNAs.</text>
</comment>
<feature type="domain" description="Pseudouridine synthase II N-terminal" evidence="6">
    <location>
        <begin position="26"/>
        <end position="175"/>
    </location>
</feature>
<dbReference type="SUPFAM" id="SSF55120">
    <property type="entry name" value="Pseudouridine synthase"/>
    <property type="match status" value="1"/>
</dbReference>
<dbReference type="PANTHER" id="PTHR13767:SF2">
    <property type="entry name" value="PSEUDOURIDYLATE SYNTHASE TRUB1"/>
    <property type="match status" value="1"/>
</dbReference>
<dbReference type="Pfam" id="PF16198">
    <property type="entry name" value="TruB_C_2"/>
    <property type="match status" value="1"/>
</dbReference>
<dbReference type="EMBL" id="CP000878">
    <property type="protein sequence ID" value="ABX09332.1"/>
    <property type="molecule type" value="Genomic_DNA"/>
</dbReference>
<dbReference type="InterPro" id="IPR014780">
    <property type="entry name" value="tRNA_psdUridine_synth_TruB"/>
</dbReference>
<feature type="domain" description="tRNA pseudouridylate synthase B C-terminal" evidence="7">
    <location>
        <begin position="176"/>
        <end position="229"/>
    </location>
</feature>